<dbReference type="InterPro" id="IPR011009">
    <property type="entry name" value="Kinase-like_dom_sf"/>
</dbReference>
<dbReference type="CDD" id="cd13981">
    <property type="entry name" value="STKc_Bub1_BubR1"/>
    <property type="match status" value="1"/>
</dbReference>
<feature type="region of interest" description="Disordered" evidence="5">
    <location>
        <begin position="37"/>
        <end position="60"/>
    </location>
</feature>
<feature type="region of interest" description="Disordered" evidence="5">
    <location>
        <begin position="737"/>
        <end position="813"/>
    </location>
</feature>
<feature type="region of interest" description="Disordered" evidence="5">
    <location>
        <begin position="257"/>
        <end position="281"/>
    </location>
</feature>
<dbReference type="Pfam" id="PF08311">
    <property type="entry name" value="Mad3_BUB1_I"/>
    <property type="match status" value="1"/>
</dbReference>
<dbReference type="GO" id="GO:0051754">
    <property type="term" value="P:meiotic sister chromatid cohesion, centromeric"/>
    <property type="evidence" value="ECO:0007669"/>
    <property type="project" value="TreeGrafter"/>
</dbReference>
<dbReference type="GO" id="GO:0004672">
    <property type="term" value="F:protein kinase activity"/>
    <property type="evidence" value="ECO:0007669"/>
    <property type="project" value="InterPro"/>
</dbReference>
<keyword evidence="2" id="KW-0158">Chromosome</keyword>
<evidence type="ECO:0000256" key="5">
    <source>
        <dbReference type="SAM" id="MobiDB-lite"/>
    </source>
</evidence>
<dbReference type="GO" id="GO:0000776">
    <property type="term" value="C:kinetochore"/>
    <property type="evidence" value="ECO:0007669"/>
    <property type="project" value="UniProtKB-KW"/>
</dbReference>
<proteinExistence type="predicted"/>
<feature type="region of interest" description="Disordered" evidence="5">
    <location>
        <begin position="658"/>
        <end position="698"/>
    </location>
</feature>
<dbReference type="Gene3D" id="1.10.510.10">
    <property type="entry name" value="Transferase(Phosphotransferase) domain 1"/>
    <property type="match status" value="1"/>
</dbReference>
<comment type="caution">
    <text evidence="8">The sequence shown here is derived from an EMBL/GenBank/DDBJ whole genome shotgun (WGS) entry which is preliminary data.</text>
</comment>
<feature type="compositionally biased region" description="Basic and acidic residues" evidence="5">
    <location>
        <begin position="750"/>
        <end position="760"/>
    </location>
</feature>
<name>A0AAE0UB37_SORBR</name>
<dbReference type="EMBL" id="JAUTDP010000007">
    <property type="protein sequence ID" value="KAK3397626.1"/>
    <property type="molecule type" value="Genomic_DNA"/>
</dbReference>
<dbReference type="PROSITE" id="PS00108">
    <property type="entry name" value="PROTEIN_KINASE_ST"/>
    <property type="match status" value="1"/>
</dbReference>
<evidence type="ECO:0000313" key="8">
    <source>
        <dbReference type="EMBL" id="KAK3397626.1"/>
    </source>
</evidence>
<protein>
    <submittedName>
        <fullName evidence="8">Uncharacterized protein</fullName>
    </submittedName>
</protein>
<dbReference type="PANTHER" id="PTHR14030">
    <property type="entry name" value="MITOTIC CHECKPOINT SERINE/THREONINE-PROTEIN KINASE BUB1"/>
    <property type="match status" value="1"/>
</dbReference>
<dbReference type="SMART" id="SM00777">
    <property type="entry name" value="Mad3_BUB1_I"/>
    <property type="match status" value="1"/>
</dbReference>
<dbReference type="SMART" id="SM00220">
    <property type="entry name" value="S_TKc"/>
    <property type="match status" value="1"/>
</dbReference>
<evidence type="ECO:0000256" key="2">
    <source>
        <dbReference type="ARBA" id="ARBA00022454"/>
    </source>
</evidence>
<dbReference type="InterPro" id="IPR013212">
    <property type="entry name" value="Mad3/Bub1_I"/>
</dbReference>
<feature type="compositionally biased region" description="Acidic residues" evidence="5">
    <location>
        <begin position="591"/>
        <end position="604"/>
    </location>
</feature>
<dbReference type="PANTHER" id="PTHR14030:SF4">
    <property type="entry name" value="BUB1 KINASE, ISOFORM A-RELATED"/>
    <property type="match status" value="1"/>
</dbReference>
<evidence type="ECO:0000256" key="4">
    <source>
        <dbReference type="ARBA" id="ARBA00023328"/>
    </source>
</evidence>
<dbReference type="SUPFAM" id="SSF56112">
    <property type="entry name" value="Protein kinase-like (PK-like)"/>
    <property type="match status" value="1"/>
</dbReference>
<feature type="region of interest" description="Disordered" evidence="5">
    <location>
        <begin position="905"/>
        <end position="944"/>
    </location>
</feature>
<accession>A0AAE0UB37</accession>
<dbReference type="GO" id="GO:0005524">
    <property type="term" value="F:ATP binding"/>
    <property type="evidence" value="ECO:0007669"/>
    <property type="project" value="InterPro"/>
</dbReference>
<feature type="compositionally biased region" description="Acidic residues" evidence="5">
    <location>
        <begin position="761"/>
        <end position="782"/>
    </location>
</feature>
<dbReference type="PROSITE" id="PS51489">
    <property type="entry name" value="BUB1_N"/>
    <property type="match status" value="1"/>
</dbReference>
<reference evidence="8" key="2">
    <citation type="submission" date="2023-07" db="EMBL/GenBank/DDBJ databases">
        <authorList>
            <consortium name="Lawrence Berkeley National Laboratory"/>
            <person name="Haridas S."/>
            <person name="Hensen N."/>
            <person name="Bonometti L."/>
            <person name="Westerberg I."/>
            <person name="Brannstrom I.O."/>
            <person name="Guillou S."/>
            <person name="Cros-Aarteil S."/>
            <person name="Calhoun S."/>
            <person name="Kuo A."/>
            <person name="Mondo S."/>
            <person name="Pangilinan J."/>
            <person name="Riley R."/>
            <person name="LaButti K."/>
            <person name="Andreopoulos B."/>
            <person name="Lipzen A."/>
            <person name="Chen C."/>
            <person name="Yanf M."/>
            <person name="Daum C."/>
            <person name="Ng V."/>
            <person name="Clum A."/>
            <person name="Steindorff A."/>
            <person name="Ohm R."/>
            <person name="Martin F."/>
            <person name="Silar P."/>
            <person name="Natvig D."/>
            <person name="Lalanne C."/>
            <person name="Gautier V."/>
            <person name="Ament-velasquez S.L."/>
            <person name="Kruys A."/>
            <person name="Hutchinson M.I."/>
            <person name="Powell A.J."/>
            <person name="Barry K."/>
            <person name="Miller A.N."/>
            <person name="Grigoriev I.V."/>
            <person name="Debuchy R."/>
            <person name="Gladieux P."/>
            <person name="Thoren M.H."/>
            <person name="Johannesson H."/>
        </authorList>
    </citation>
    <scope>NUCLEOTIDE SEQUENCE</scope>
    <source>
        <strain evidence="8">FGSC 1904</strain>
    </source>
</reference>
<feature type="domain" description="BUB1 N-terminal" evidence="7">
    <location>
        <begin position="73"/>
        <end position="236"/>
    </location>
</feature>
<evidence type="ECO:0000256" key="3">
    <source>
        <dbReference type="ARBA" id="ARBA00022838"/>
    </source>
</evidence>
<keyword evidence="9" id="KW-1185">Reference proteome</keyword>
<feature type="compositionally biased region" description="Low complexity" evidence="5">
    <location>
        <begin position="975"/>
        <end position="994"/>
    </location>
</feature>
<feature type="compositionally biased region" description="Acidic residues" evidence="5">
    <location>
        <begin position="792"/>
        <end position="802"/>
    </location>
</feature>
<dbReference type="InterPro" id="IPR015661">
    <property type="entry name" value="Bub1/Mad3"/>
</dbReference>
<feature type="region of interest" description="Disordered" evidence="5">
    <location>
        <begin position="555"/>
        <end position="610"/>
    </location>
</feature>
<feature type="compositionally biased region" description="Polar residues" evidence="5">
    <location>
        <begin position="37"/>
        <end position="46"/>
    </location>
</feature>
<dbReference type="FunFam" id="1.25.40.430:FF:000003">
    <property type="entry name" value="Checkpoint serine/threonine-protein kinase BUB1"/>
    <property type="match status" value="1"/>
</dbReference>
<dbReference type="InterPro" id="IPR008271">
    <property type="entry name" value="Ser/Thr_kinase_AS"/>
</dbReference>
<dbReference type="InterPro" id="IPR012572">
    <property type="entry name" value="Mad3/Bub1_II"/>
</dbReference>
<dbReference type="GO" id="GO:0005634">
    <property type="term" value="C:nucleus"/>
    <property type="evidence" value="ECO:0007669"/>
    <property type="project" value="TreeGrafter"/>
</dbReference>
<keyword evidence="3" id="KW-0995">Kinetochore</keyword>
<feature type="compositionally biased region" description="Basic and acidic residues" evidence="5">
    <location>
        <begin position="919"/>
        <end position="928"/>
    </location>
</feature>
<organism evidence="8 9">
    <name type="scientific">Sordaria brevicollis</name>
    <dbReference type="NCBI Taxonomy" id="83679"/>
    <lineage>
        <taxon>Eukaryota</taxon>
        <taxon>Fungi</taxon>
        <taxon>Dikarya</taxon>
        <taxon>Ascomycota</taxon>
        <taxon>Pezizomycotina</taxon>
        <taxon>Sordariomycetes</taxon>
        <taxon>Sordariomycetidae</taxon>
        <taxon>Sordariales</taxon>
        <taxon>Sordariaceae</taxon>
        <taxon>Sordaria</taxon>
    </lineage>
</organism>
<dbReference type="Proteomes" id="UP001281003">
    <property type="component" value="Unassembled WGS sequence"/>
</dbReference>
<dbReference type="Pfam" id="PF08171">
    <property type="entry name" value="Mad3_BUB1_II"/>
    <property type="match status" value="1"/>
</dbReference>
<evidence type="ECO:0000256" key="1">
    <source>
        <dbReference type="ARBA" id="ARBA00004629"/>
    </source>
</evidence>
<dbReference type="Gene3D" id="1.25.40.430">
    <property type="match status" value="1"/>
</dbReference>
<feature type="compositionally biased region" description="Acidic residues" evidence="5">
    <location>
        <begin position="555"/>
        <end position="565"/>
    </location>
</feature>
<evidence type="ECO:0000259" key="7">
    <source>
        <dbReference type="PROSITE" id="PS51489"/>
    </source>
</evidence>
<sequence>MSHQDDSVNFDIIESHKENIQALPSGRSARKLAELFSPSQGASGSRQALAPQLTPTPNPTEVKSVNDAIRAEYEAELAAFNPEEQDDPLDIYDRYVRWTLDAYPSASATPQSQLHLLLERATRAFVGSAQYRNDARYLKMWLHYIRMFSDAPREAFVFLSRHQIGDQLALYYEEFAAYLEGEGLWSQAEEVYKMGIEKEARPVSRLVRKFGEFEQRRAALPEGAEDQSNSGVPVLPVVRKALGVKSDPFMAAGVERLPRDPQAPRPNMGVGGAAAGPSKPKSKLAIFSDADAAAQQPAFGSLGTGSKGWDSIGSLSDRKKENTMEPKPWAGEVLKAGGKKPVQKMQVFRDTTKKTTNSTMMMSMNKQQLSQSHIPIHHSQSQVTVNPVSGKRERVFVDLRVIYPTPDEPGTELSFEEIWAARRGWLDVVWEDERRKRPLDAMLTPKRDENMEDLTFEMASTKIVAYHDVLKLDENGKPIYPEHKAGRSAKKKKVIEVNETQIIKAKLDSPSGRPKMKKRGSSSEPTMTLHTKAATDDIYDIFNAPQKLAAKAGLSDDEDRYDSDDYTCGVDDTSRNLATSEAGDETTVVEAVEETDAADDDDDVKSEWSDFTARKHIPNYQGGGGDEDHEMTDVLDEELNNALPQTSHSQAKLSIFSDTNSHQGGQHFPQQPPTAPEESPPRTRNIFVPVPPADYVPTRRPYRDPVEVANNRLPFMTPITERTEFSSLDVTYHHPNMHHPILTKTPSKAPGHDHDLRDDMSLDGEDEEDAQYSENEDEDMLEPESSPLREIPEEDEEEEEEQEPPKKLSPIPVFRDQPVAAAPRSPLAVKSITSSPLAHRAVSPLAPRVAEDGPIIKELQCNPVDVAVRAKILANIQPPLTSYEGFYDHRHEKFRKGTEIRKFAQAQSAASKQRGRKSTSADKLRDSLVSEPQPITLQLPGNPDTKYTIKKELGAGAYAPVYLVENSKPTPTPKPQSSYTYSSQRQNDENNNNNLPAHLIRRPREALKMEQPPTAWEFYMMRLSHTRLLSAGTPLHTRALSSLSPALELHLYQDEGFLFLPFFPHGTLLDVINLFRSESSGVMDEQLAMFFTVELFRTVEALHSVGIMHGDVKIDNCLLRLPTTSEVLPTNQYHADGSGGWAARGLTLIDFGRGIDFGAFDEGVQFKADWKPTAQDCNEMREGRGWTWQIDYHGMAGVVHALLFGKYIDTVPVGGRGGNGVGNGGGGKRYKIRENLKRYWQTDIWGHCFDLLLNPGSYVDDEAEAKMPILNGLKTVRERMENWLEANCERGVGLRGWMGKVEAWSRGRR</sequence>
<dbReference type="GO" id="GO:0032991">
    <property type="term" value="C:protein-containing complex"/>
    <property type="evidence" value="ECO:0007669"/>
    <property type="project" value="UniProtKB-ARBA"/>
</dbReference>
<feature type="region of interest" description="Disordered" evidence="5">
    <location>
        <begin position="508"/>
        <end position="527"/>
    </location>
</feature>
<dbReference type="PROSITE" id="PS50011">
    <property type="entry name" value="PROTEIN_KINASE_DOM"/>
    <property type="match status" value="1"/>
</dbReference>
<comment type="subcellular location">
    <subcellularLocation>
        <location evidence="1">Chromosome</location>
        <location evidence="1">Centromere</location>
        <location evidence="1">Kinetochore</location>
    </subcellularLocation>
</comment>
<dbReference type="InterPro" id="IPR000719">
    <property type="entry name" value="Prot_kinase_dom"/>
</dbReference>
<feature type="region of interest" description="Disordered" evidence="5">
    <location>
        <begin position="966"/>
        <end position="995"/>
    </location>
</feature>
<feature type="domain" description="Protein kinase" evidence="6">
    <location>
        <begin position="947"/>
        <end position="1309"/>
    </location>
</feature>
<dbReference type="GO" id="GO:0007094">
    <property type="term" value="P:mitotic spindle assembly checkpoint signaling"/>
    <property type="evidence" value="ECO:0007669"/>
    <property type="project" value="InterPro"/>
</dbReference>
<keyword evidence="4" id="KW-0137">Centromere</keyword>
<evidence type="ECO:0000313" key="9">
    <source>
        <dbReference type="Proteomes" id="UP001281003"/>
    </source>
</evidence>
<evidence type="ECO:0000259" key="6">
    <source>
        <dbReference type="PROSITE" id="PS50011"/>
    </source>
</evidence>
<reference evidence="8" key="1">
    <citation type="journal article" date="2023" name="Mol. Phylogenet. Evol.">
        <title>Genome-scale phylogeny and comparative genomics of the fungal order Sordariales.</title>
        <authorList>
            <person name="Hensen N."/>
            <person name="Bonometti L."/>
            <person name="Westerberg I."/>
            <person name="Brannstrom I.O."/>
            <person name="Guillou S."/>
            <person name="Cros-Aarteil S."/>
            <person name="Calhoun S."/>
            <person name="Haridas S."/>
            <person name="Kuo A."/>
            <person name="Mondo S."/>
            <person name="Pangilinan J."/>
            <person name="Riley R."/>
            <person name="LaButti K."/>
            <person name="Andreopoulos B."/>
            <person name="Lipzen A."/>
            <person name="Chen C."/>
            <person name="Yan M."/>
            <person name="Daum C."/>
            <person name="Ng V."/>
            <person name="Clum A."/>
            <person name="Steindorff A."/>
            <person name="Ohm R.A."/>
            <person name="Martin F."/>
            <person name="Silar P."/>
            <person name="Natvig D.O."/>
            <person name="Lalanne C."/>
            <person name="Gautier V."/>
            <person name="Ament-Velasquez S.L."/>
            <person name="Kruys A."/>
            <person name="Hutchinson M.I."/>
            <person name="Powell A.J."/>
            <person name="Barry K."/>
            <person name="Miller A.N."/>
            <person name="Grigoriev I.V."/>
            <person name="Debuchy R."/>
            <person name="Gladieux P."/>
            <person name="Hiltunen Thoren M."/>
            <person name="Johannesson H."/>
        </authorList>
    </citation>
    <scope>NUCLEOTIDE SEQUENCE</scope>
    <source>
        <strain evidence="8">FGSC 1904</strain>
    </source>
</reference>
<gene>
    <name evidence="8" type="ORF">B0T20DRAFT_507520</name>
</gene>